<organism evidence="1">
    <name type="scientific">Escherichia coli</name>
    <dbReference type="NCBI Taxonomy" id="562"/>
    <lineage>
        <taxon>Bacteria</taxon>
        <taxon>Pseudomonadati</taxon>
        <taxon>Pseudomonadota</taxon>
        <taxon>Gammaproteobacteria</taxon>
        <taxon>Enterobacterales</taxon>
        <taxon>Enterobacteriaceae</taxon>
        <taxon>Escherichia</taxon>
    </lineage>
</organism>
<keyword evidence="1" id="KW-0614">Plasmid</keyword>
<dbReference type="EMBL" id="MK416152">
    <property type="protein sequence ID" value="QBC89079.1"/>
    <property type="molecule type" value="Genomic_DNA"/>
</dbReference>
<accession>A0A411KX55</accession>
<sequence>MVITSLAGNKRILLGWSGTEQYYESNVNRNHRLCQGALIH</sequence>
<reference evidence="1" key="1">
    <citation type="submission" date="2019-01" db="EMBL/GenBank/DDBJ databases">
        <title>Complete sequence of plasmid pHNBS17e.</title>
        <authorList>
            <person name="Liu J.H."/>
            <person name="Huang X.Y."/>
            <person name="Lv L.C."/>
        </authorList>
    </citation>
    <scope>NUCLEOTIDE SEQUENCE</scope>
    <source>
        <strain evidence="1">6BS17eCTX</strain>
        <plasmid evidence="1">pHNBS17e</plasmid>
    </source>
</reference>
<dbReference type="AlphaFoldDB" id="A0A411KX55"/>
<evidence type="ECO:0000313" key="1">
    <source>
        <dbReference type="EMBL" id="QBC89079.1"/>
    </source>
</evidence>
<name>A0A411KX55_ECOLX</name>
<proteinExistence type="predicted"/>
<geneLocation type="plasmid" evidence="1">
    <name>pHNBS17e</name>
</geneLocation>
<protein>
    <submittedName>
        <fullName evidence="1">Uncharacterized protein</fullName>
    </submittedName>
</protein>